<gene>
    <name evidence="1" type="ORF">Bca52824_019128</name>
    <name evidence="2" type="ORF">Bca52824_019129</name>
</gene>
<proteinExistence type="predicted"/>
<keyword evidence="3" id="KW-1185">Reference proteome</keyword>
<evidence type="ECO:0000313" key="2">
    <source>
        <dbReference type="EMBL" id="KAG2316007.1"/>
    </source>
</evidence>
<accession>A0A8X7VQZ3</accession>
<organism evidence="1 3">
    <name type="scientific">Brassica carinata</name>
    <name type="common">Ethiopian mustard</name>
    <name type="synonym">Abyssinian cabbage</name>
    <dbReference type="NCBI Taxonomy" id="52824"/>
    <lineage>
        <taxon>Eukaryota</taxon>
        <taxon>Viridiplantae</taxon>
        <taxon>Streptophyta</taxon>
        <taxon>Embryophyta</taxon>
        <taxon>Tracheophyta</taxon>
        <taxon>Spermatophyta</taxon>
        <taxon>Magnoliopsida</taxon>
        <taxon>eudicotyledons</taxon>
        <taxon>Gunneridae</taxon>
        <taxon>Pentapetalae</taxon>
        <taxon>rosids</taxon>
        <taxon>malvids</taxon>
        <taxon>Brassicales</taxon>
        <taxon>Brassicaceae</taxon>
        <taxon>Brassiceae</taxon>
        <taxon>Brassica</taxon>
    </lineage>
</organism>
<comment type="caution">
    <text evidence="1">The sequence shown here is derived from an EMBL/GenBank/DDBJ whole genome shotgun (WGS) entry which is preliminary data.</text>
</comment>
<evidence type="ECO:0000313" key="1">
    <source>
        <dbReference type="EMBL" id="KAG2316006.1"/>
    </source>
</evidence>
<dbReference type="EMBL" id="JAAMPC010000004">
    <property type="protein sequence ID" value="KAG2316006.1"/>
    <property type="molecule type" value="Genomic_DNA"/>
</dbReference>
<dbReference type="Proteomes" id="UP000886595">
    <property type="component" value="Unassembled WGS sequence"/>
</dbReference>
<reference evidence="1 3" key="1">
    <citation type="submission" date="2020-02" db="EMBL/GenBank/DDBJ databases">
        <authorList>
            <person name="Ma Q."/>
            <person name="Huang Y."/>
            <person name="Song X."/>
            <person name="Pei D."/>
        </authorList>
    </citation>
    <scope>NUCLEOTIDE SEQUENCE [LARGE SCALE GENOMIC DNA]</scope>
    <source>
        <strain evidence="1">Sxm20200214</strain>
        <tissue evidence="1">Leaf</tissue>
    </source>
</reference>
<name>A0A8X7VQZ3_BRACI</name>
<dbReference type="AlphaFoldDB" id="A0A8X7VQZ3"/>
<dbReference type="EMBL" id="JAAMPC010000004">
    <property type="protein sequence ID" value="KAG2316007.1"/>
    <property type="molecule type" value="Genomic_DNA"/>
</dbReference>
<protein>
    <submittedName>
        <fullName evidence="1">Uncharacterized protein</fullName>
    </submittedName>
</protein>
<evidence type="ECO:0000313" key="3">
    <source>
        <dbReference type="Proteomes" id="UP000886595"/>
    </source>
</evidence>
<sequence>MAKKDAAVNEWEEIRRSLTMMNEALQASTTTLQQSILTLGDRLIASNQNLANTINNRYPVANVADVACERDGIQNRGIVQPHRQV</sequence>